<accession>A0ABQ1BH56</accession>
<dbReference type="SMART" id="SM00100">
    <property type="entry name" value="cNMP"/>
    <property type="match status" value="1"/>
</dbReference>
<dbReference type="Pfam" id="PF00027">
    <property type="entry name" value="cNMP_binding"/>
    <property type="match status" value="1"/>
</dbReference>
<evidence type="ECO:0000256" key="2">
    <source>
        <dbReference type="ARBA" id="ARBA00023125"/>
    </source>
</evidence>
<keyword evidence="3" id="KW-0804">Transcription</keyword>
<evidence type="ECO:0000313" key="6">
    <source>
        <dbReference type="EMBL" id="GFG62936.1"/>
    </source>
</evidence>
<dbReference type="SUPFAM" id="SSF51206">
    <property type="entry name" value="cAMP-binding domain-like"/>
    <property type="match status" value="1"/>
</dbReference>
<dbReference type="EMBL" id="BLKU01000002">
    <property type="protein sequence ID" value="GFG62936.1"/>
    <property type="molecule type" value="Genomic_DNA"/>
</dbReference>
<name>A0ABQ1BH56_9MYCO</name>
<dbReference type="InterPro" id="IPR036390">
    <property type="entry name" value="WH_DNA-bd_sf"/>
</dbReference>
<reference evidence="6 7" key="1">
    <citation type="journal article" date="2019" name="Emerg. Microbes Infect.">
        <title>Comprehensive subspecies identification of 175 nontuberculous mycobacteria species based on 7547 genomic profiles.</title>
        <authorList>
            <person name="Matsumoto Y."/>
            <person name="Kinjo T."/>
            <person name="Motooka D."/>
            <person name="Nabeya D."/>
            <person name="Jung N."/>
            <person name="Uechi K."/>
            <person name="Horii T."/>
            <person name="Iida T."/>
            <person name="Fujita J."/>
            <person name="Nakamura S."/>
        </authorList>
    </citation>
    <scope>NUCLEOTIDE SEQUENCE [LARGE SCALE GENOMIC DNA]</scope>
    <source>
        <strain evidence="6 7">JCM 13573</strain>
    </source>
</reference>
<dbReference type="InterPro" id="IPR018490">
    <property type="entry name" value="cNMP-bd_dom_sf"/>
</dbReference>
<dbReference type="PROSITE" id="PS51063">
    <property type="entry name" value="HTH_CRP_2"/>
    <property type="match status" value="1"/>
</dbReference>
<dbReference type="InterPro" id="IPR014710">
    <property type="entry name" value="RmlC-like_jellyroll"/>
</dbReference>
<gene>
    <name evidence="6" type="ORF">MKUB_04260</name>
</gene>
<protein>
    <submittedName>
        <fullName evidence="6">Crp/Fnr family transcriptional regulator</fullName>
    </submittedName>
</protein>
<evidence type="ECO:0000256" key="3">
    <source>
        <dbReference type="ARBA" id="ARBA00023163"/>
    </source>
</evidence>
<keyword evidence="7" id="KW-1185">Reference proteome</keyword>
<dbReference type="InterPro" id="IPR000595">
    <property type="entry name" value="cNMP-bd_dom"/>
</dbReference>
<dbReference type="PANTHER" id="PTHR24567">
    <property type="entry name" value="CRP FAMILY TRANSCRIPTIONAL REGULATORY PROTEIN"/>
    <property type="match status" value="1"/>
</dbReference>
<evidence type="ECO:0000313" key="7">
    <source>
        <dbReference type="Proteomes" id="UP000465306"/>
    </source>
</evidence>
<dbReference type="InterPro" id="IPR036388">
    <property type="entry name" value="WH-like_DNA-bd_sf"/>
</dbReference>
<keyword evidence="1" id="KW-0805">Transcription regulation</keyword>
<dbReference type="Proteomes" id="UP000465306">
    <property type="component" value="Unassembled WGS sequence"/>
</dbReference>
<proteinExistence type="predicted"/>
<dbReference type="InterPro" id="IPR050397">
    <property type="entry name" value="Env_Response_Regulators"/>
</dbReference>
<dbReference type="Gene3D" id="2.60.120.10">
    <property type="entry name" value="Jelly Rolls"/>
    <property type="match status" value="1"/>
</dbReference>
<feature type="domain" description="Cyclic nucleotide-binding" evidence="4">
    <location>
        <begin position="35"/>
        <end position="155"/>
    </location>
</feature>
<dbReference type="RefSeq" id="WP_085072812.1">
    <property type="nucleotide sequence ID" value="NZ_BLKU01000002.1"/>
</dbReference>
<comment type="caution">
    <text evidence="6">The sequence shown here is derived from an EMBL/GenBank/DDBJ whole genome shotgun (WGS) entry which is preliminary data.</text>
</comment>
<evidence type="ECO:0000259" key="5">
    <source>
        <dbReference type="PROSITE" id="PS51063"/>
    </source>
</evidence>
<dbReference type="PROSITE" id="PS50042">
    <property type="entry name" value="CNMP_BINDING_3"/>
    <property type="match status" value="1"/>
</dbReference>
<dbReference type="CDD" id="cd00038">
    <property type="entry name" value="CAP_ED"/>
    <property type="match status" value="1"/>
</dbReference>
<evidence type="ECO:0000259" key="4">
    <source>
        <dbReference type="PROSITE" id="PS50042"/>
    </source>
</evidence>
<feature type="domain" description="HTH crp-type" evidence="5">
    <location>
        <begin position="169"/>
        <end position="242"/>
    </location>
</feature>
<dbReference type="PANTHER" id="PTHR24567:SF74">
    <property type="entry name" value="HTH-TYPE TRANSCRIPTIONAL REGULATOR ARCR"/>
    <property type="match status" value="1"/>
</dbReference>
<keyword evidence="2" id="KW-0238">DNA-binding</keyword>
<dbReference type="Gene3D" id="1.10.10.10">
    <property type="entry name" value="Winged helix-like DNA-binding domain superfamily/Winged helix DNA-binding domain"/>
    <property type="match status" value="1"/>
</dbReference>
<organism evidence="6 7">
    <name type="scientific">Mycobacterium kubicae</name>
    <dbReference type="NCBI Taxonomy" id="120959"/>
    <lineage>
        <taxon>Bacteria</taxon>
        <taxon>Bacillati</taxon>
        <taxon>Actinomycetota</taxon>
        <taxon>Actinomycetes</taxon>
        <taxon>Mycobacteriales</taxon>
        <taxon>Mycobacteriaceae</taxon>
        <taxon>Mycobacterium</taxon>
        <taxon>Mycobacterium simiae complex</taxon>
    </lineage>
</organism>
<dbReference type="InterPro" id="IPR012318">
    <property type="entry name" value="HTH_CRP"/>
</dbReference>
<dbReference type="Pfam" id="PF13545">
    <property type="entry name" value="HTH_Crp_2"/>
    <property type="match status" value="1"/>
</dbReference>
<sequence length="258" mass="27954">MSSAVASPPARVTAASWRCAGEQSDVYRALVASGLFSRTDPHIVSAVSRELKPRHFRTGRVVDTRTDLAGRLYIVVSGKAKLHYRRLDGCQVLLSVVGPPETFGATSIFDEESGELSVTALTDVTAVPIERDQLLSCMAARPEVADQVLRLFARRAKAAIDCLVDFRCNVAASRIAGRLLCLSQRFGRREGEVVRVVHDMTLADFAAMVGVAPEAVAATLREFTDRGWLYSDATSFVIVDGQALASVRAMNAPEVCRV</sequence>
<evidence type="ECO:0000256" key="1">
    <source>
        <dbReference type="ARBA" id="ARBA00023015"/>
    </source>
</evidence>
<dbReference type="SUPFAM" id="SSF46785">
    <property type="entry name" value="Winged helix' DNA-binding domain"/>
    <property type="match status" value="1"/>
</dbReference>